<evidence type="ECO:0000256" key="3">
    <source>
        <dbReference type="ARBA" id="ARBA00022692"/>
    </source>
</evidence>
<evidence type="ECO:0000256" key="4">
    <source>
        <dbReference type="ARBA" id="ARBA00022989"/>
    </source>
</evidence>
<keyword evidence="3 6" id="KW-0812">Transmembrane</keyword>
<organism evidence="7 8">
    <name type="scientific">Bradyrhizobium canariense</name>
    <dbReference type="NCBI Taxonomy" id="255045"/>
    <lineage>
        <taxon>Bacteria</taxon>
        <taxon>Pseudomonadati</taxon>
        <taxon>Pseudomonadota</taxon>
        <taxon>Alphaproteobacteria</taxon>
        <taxon>Hyphomicrobiales</taxon>
        <taxon>Nitrobacteraceae</taxon>
        <taxon>Bradyrhizobium</taxon>
    </lineage>
</organism>
<dbReference type="Pfam" id="PF03706">
    <property type="entry name" value="LPG_synthase_TM"/>
    <property type="match status" value="1"/>
</dbReference>
<keyword evidence="2" id="KW-1003">Cell membrane</keyword>
<evidence type="ECO:0000313" key="8">
    <source>
        <dbReference type="Proteomes" id="UP000243904"/>
    </source>
</evidence>
<feature type="transmembrane region" description="Helical" evidence="6">
    <location>
        <begin position="283"/>
        <end position="306"/>
    </location>
</feature>
<dbReference type="PANTHER" id="PTHR40277">
    <property type="entry name" value="BLL5419 PROTEIN"/>
    <property type="match status" value="1"/>
</dbReference>
<keyword evidence="8" id="KW-1185">Reference proteome</keyword>
<feature type="transmembrane region" description="Helical" evidence="6">
    <location>
        <begin position="127"/>
        <end position="145"/>
    </location>
</feature>
<reference evidence="8" key="1">
    <citation type="submission" date="2016-10" db="EMBL/GenBank/DDBJ databases">
        <authorList>
            <person name="Varghese N."/>
            <person name="Submissions S."/>
        </authorList>
    </citation>
    <scope>NUCLEOTIDE SEQUENCE [LARGE SCALE GENOMIC DNA]</scope>
    <source>
        <strain evidence="8">GAS369</strain>
    </source>
</reference>
<sequence>MQARTKQVTFFAAKLLLSIGVLLYIARGLDLHELRIHLLAVDPAMFAVALALVLIQTFVLNGRWVLIMRSLGVSIDWMAGWRILMISLWFNQVLPSSAGGDVVRIWLLRRRGVQWPQAVKGVMADRFTALLGLVALMVVGLPFLWSRVDNLSAILAIGGLTAAGVIGTIVLLTLDRWPARVIALRPIASFVQFGTLVRFLLLKFQRREILFGSAIVIHLMTAAASYVLAVGLQAQISILDVFILIPPVILLTAVPISISGWGVREGAMVACLALAGVPSDKALSISLLLGAISVIIGVIGGIIWLASPERGSYATASIGAEEADAAGQSLDYGLQQAEEVSGHP</sequence>
<feature type="transmembrane region" description="Helical" evidence="6">
    <location>
        <begin position="186"/>
        <end position="204"/>
    </location>
</feature>
<evidence type="ECO:0008006" key="9">
    <source>
        <dbReference type="Google" id="ProtNLM"/>
    </source>
</evidence>
<evidence type="ECO:0000256" key="1">
    <source>
        <dbReference type="ARBA" id="ARBA00004651"/>
    </source>
</evidence>
<dbReference type="PANTHER" id="PTHR40277:SF1">
    <property type="entry name" value="BLL5419 PROTEIN"/>
    <property type="match status" value="1"/>
</dbReference>
<name>A0A1H1QHS9_9BRAD</name>
<feature type="transmembrane region" description="Helical" evidence="6">
    <location>
        <begin position="79"/>
        <end position="107"/>
    </location>
</feature>
<feature type="transmembrane region" description="Helical" evidence="6">
    <location>
        <begin position="38"/>
        <end position="59"/>
    </location>
</feature>
<feature type="transmembrane region" description="Helical" evidence="6">
    <location>
        <begin position="151"/>
        <end position="174"/>
    </location>
</feature>
<proteinExistence type="predicted"/>
<feature type="transmembrane region" description="Helical" evidence="6">
    <location>
        <begin position="241"/>
        <end position="263"/>
    </location>
</feature>
<dbReference type="GO" id="GO:0005886">
    <property type="term" value="C:plasma membrane"/>
    <property type="evidence" value="ECO:0007669"/>
    <property type="project" value="UniProtKB-SubCell"/>
</dbReference>
<dbReference type="RefSeq" id="WP_146686731.1">
    <property type="nucleotide sequence ID" value="NZ_LT629750.1"/>
</dbReference>
<feature type="transmembrane region" description="Helical" evidence="6">
    <location>
        <begin position="6"/>
        <end position="26"/>
    </location>
</feature>
<evidence type="ECO:0000256" key="6">
    <source>
        <dbReference type="SAM" id="Phobius"/>
    </source>
</evidence>
<dbReference type="Proteomes" id="UP000243904">
    <property type="component" value="Chromosome I"/>
</dbReference>
<gene>
    <name evidence="7" type="ORF">SAMN05444158_1406</name>
</gene>
<accession>A0A1H1QHS9</accession>
<keyword evidence="5 6" id="KW-0472">Membrane</keyword>
<protein>
    <recommendedName>
        <fullName evidence="9">TIGR00374 family protein</fullName>
    </recommendedName>
</protein>
<comment type="subcellular location">
    <subcellularLocation>
        <location evidence="1">Cell membrane</location>
        <topology evidence="1">Multi-pass membrane protein</topology>
    </subcellularLocation>
</comment>
<evidence type="ECO:0000256" key="5">
    <source>
        <dbReference type="ARBA" id="ARBA00023136"/>
    </source>
</evidence>
<dbReference type="NCBIfam" id="TIGR00374">
    <property type="entry name" value="flippase-like domain"/>
    <property type="match status" value="1"/>
</dbReference>
<feature type="transmembrane region" description="Helical" evidence="6">
    <location>
        <begin position="210"/>
        <end position="229"/>
    </location>
</feature>
<evidence type="ECO:0000313" key="7">
    <source>
        <dbReference type="EMBL" id="SDS22877.1"/>
    </source>
</evidence>
<evidence type="ECO:0000256" key="2">
    <source>
        <dbReference type="ARBA" id="ARBA00022475"/>
    </source>
</evidence>
<dbReference type="InterPro" id="IPR022791">
    <property type="entry name" value="L-PG_synthase/AglD"/>
</dbReference>
<dbReference type="AlphaFoldDB" id="A0A1H1QHS9"/>
<keyword evidence="4 6" id="KW-1133">Transmembrane helix</keyword>
<dbReference type="EMBL" id="LT629750">
    <property type="protein sequence ID" value="SDS22877.1"/>
    <property type="molecule type" value="Genomic_DNA"/>
</dbReference>